<comment type="subcellular location">
    <subcellularLocation>
        <location evidence="2">Cytoplasm</location>
    </subcellularLocation>
    <subcellularLocation>
        <location evidence="1">Membrane</location>
    </subcellularLocation>
</comment>
<dbReference type="Pfam" id="PF00595">
    <property type="entry name" value="PDZ"/>
    <property type="match status" value="1"/>
</dbReference>
<feature type="domain" description="PDZ" evidence="16">
    <location>
        <begin position="47"/>
        <end position="124"/>
    </location>
</feature>
<dbReference type="InterPro" id="IPR000219">
    <property type="entry name" value="DH_dom"/>
</dbReference>
<gene>
    <name evidence="17" type="primary">ARHGEF12</name>
    <name evidence="17" type="synonym">arhgef12a</name>
</gene>
<name>I3JG00_ORENI</name>
<dbReference type="GO" id="GO:0001664">
    <property type="term" value="F:G protein-coupled receptor binding"/>
    <property type="evidence" value="ECO:0007669"/>
    <property type="project" value="TreeGrafter"/>
</dbReference>
<dbReference type="FunFam" id="1.10.167.10:FF:000008">
    <property type="entry name" value="rho guanine nucleotide exchange factor 12"/>
    <property type="match status" value="1"/>
</dbReference>
<keyword evidence="8" id="KW-0175">Coiled coil</keyword>
<feature type="region of interest" description="Disordered" evidence="13">
    <location>
        <begin position="131"/>
        <end position="152"/>
    </location>
</feature>
<keyword evidence="9" id="KW-0472">Membrane</keyword>
<dbReference type="InterPro" id="IPR001478">
    <property type="entry name" value="PDZ"/>
</dbReference>
<dbReference type="InterPro" id="IPR011993">
    <property type="entry name" value="PH-like_dom_sf"/>
</dbReference>
<feature type="domain" description="PH" evidence="14">
    <location>
        <begin position="894"/>
        <end position="1007"/>
    </location>
</feature>
<dbReference type="PANTHER" id="PTHR45872">
    <property type="entry name" value="RHO GUANINE NUCLEOTIDE EXCHANGE FACTOR 2, ISOFORM D"/>
    <property type="match status" value="1"/>
</dbReference>
<dbReference type="SUPFAM" id="SSF48065">
    <property type="entry name" value="DBL homology domain (DH-domain)"/>
    <property type="match status" value="1"/>
</dbReference>
<evidence type="ECO:0000313" key="17">
    <source>
        <dbReference type="Ensembl" id="ENSONIP00000007791.2"/>
    </source>
</evidence>
<dbReference type="FunFam" id="2.30.42.10:FF:000033">
    <property type="entry name" value="Rho guanine nucleotide exchange factor (GEF) 11"/>
    <property type="match status" value="1"/>
</dbReference>
<keyword evidence="4" id="KW-0963">Cytoplasm</keyword>
<dbReference type="SUPFAM" id="SSF48097">
    <property type="entry name" value="Regulator of G-protein signaling, RGS"/>
    <property type="match status" value="1"/>
</dbReference>
<dbReference type="CDD" id="cd00160">
    <property type="entry name" value="RhoGEF"/>
    <property type="match status" value="1"/>
</dbReference>
<evidence type="ECO:0000256" key="13">
    <source>
        <dbReference type="SAM" id="MobiDB-lite"/>
    </source>
</evidence>
<dbReference type="InterPro" id="IPR015212">
    <property type="entry name" value="RGS-like_dom"/>
</dbReference>
<dbReference type="SUPFAM" id="SSF50156">
    <property type="entry name" value="PDZ domain-like"/>
    <property type="match status" value="1"/>
</dbReference>
<keyword evidence="6" id="KW-0344">Guanine-nucleotide releasing factor</keyword>
<feature type="compositionally biased region" description="Basic and acidic residues" evidence="13">
    <location>
        <begin position="514"/>
        <end position="524"/>
    </location>
</feature>
<dbReference type="GO" id="GO:0035556">
    <property type="term" value="P:intracellular signal transduction"/>
    <property type="evidence" value="ECO:0007669"/>
    <property type="project" value="InterPro"/>
</dbReference>
<reference evidence="17" key="2">
    <citation type="submission" date="2025-08" db="UniProtKB">
        <authorList>
            <consortium name="Ensembl"/>
        </authorList>
    </citation>
    <scope>IDENTIFICATION</scope>
</reference>
<dbReference type="PANTHER" id="PTHR45872:SF3">
    <property type="entry name" value="RHO GUANINE NUCLEOTIDE EXCHANGE FACTOR 12"/>
    <property type="match status" value="1"/>
</dbReference>
<dbReference type="Ensembl" id="ENSONIT00000007796.2">
    <property type="protein sequence ID" value="ENSONIP00000007791.2"/>
    <property type="gene ID" value="ENSONIG00000006183.2"/>
</dbReference>
<dbReference type="PROSITE" id="PS50010">
    <property type="entry name" value="DH_2"/>
    <property type="match status" value="1"/>
</dbReference>
<dbReference type="AlphaFoldDB" id="I3JG00"/>
<reference evidence="17" key="3">
    <citation type="submission" date="2025-09" db="UniProtKB">
        <authorList>
            <consortium name="Ensembl"/>
        </authorList>
    </citation>
    <scope>IDENTIFICATION</scope>
</reference>
<keyword evidence="7" id="KW-0007">Acetylation</keyword>
<organism evidence="17 18">
    <name type="scientific">Oreochromis niloticus</name>
    <name type="common">Nile tilapia</name>
    <name type="synonym">Tilapia nilotica</name>
    <dbReference type="NCBI Taxonomy" id="8128"/>
    <lineage>
        <taxon>Eukaryota</taxon>
        <taxon>Metazoa</taxon>
        <taxon>Chordata</taxon>
        <taxon>Craniata</taxon>
        <taxon>Vertebrata</taxon>
        <taxon>Euteleostomi</taxon>
        <taxon>Actinopterygii</taxon>
        <taxon>Neopterygii</taxon>
        <taxon>Teleostei</taxon>
        <taxon>Neoteleostei</taxon>
        <taxon>Acanthomorphata</taxon>
        <taxon>Ovalentaria</taxon>
        <taxon>Cichlomorphae</taxon>
        <taxon>Cichliformes</taxon>
        <taxon>Cichlidae</taxon>
        <taxon>African cichlids</taxon>
        <taxon>Pseudocrenilabrinae</taxon>
        <taxon>Oreochromini</taxon>
        <taxon>Oreochromis</taxon>
    </lineage>
</organism>
<dbReference type="SMART" id="SM00325">
    <property type="entry name" value="RhoGEF"/>
    <property type="match status" value="1"/>
</dbReference>
<dbReference type="InterPro" id="IPR001849">
    <property type="entry name" value="PH_domain"/>
</dbReference>
<dbReference type="GO" id="GO:0007186">
    <property type="term" value="P:G protein-coupled receptor signaling pathway"/>
    <property type="evidence" value="ECO:0007669"/>
    <property type="project" value="TreeGrafter"/>
</dbReference>
<dbReference type="HOGENOM" id="CLU_003962_1_0_1"/>
<evidence type="ECO:0000256" key="3">
    <source>
        <dbReference type="ARBA" id="ARBA00022468"/>
    </source>
</evidence>
<dbReference type="InterPro" id="IPR044926">
    <property type="entry name" value="RGS_subdomain_2"/>
</dbReference>
<dbReference type="Pfam" id="PF17838">
    <property type="entry name" value="PH_16"/>
    <property type="match status" value="1"/>
</dbReference>
<dbReference type="GO" id="GO:0016020">
    <property type="term" value="C:membrane"/>
    <property type="evidence" value="ECO:0007669"/>
    <property type="project" value="UniProtKB-SubCell"/>
</dbReference>
<evidence type="ECO:0000256" key="2">
    <source>
        <dbReference type="ARBA" id="ARBA00004496"/>
    </source>
</evidence>
<dbReference type="InterPro" id="IPR041020">
    <property type="entry name" value="PH_16"/>
</dbReference>
<proteinExistence type="predicted"/>
<evidence type="ECO:0000313" key="18">
    <source>
        <dbReference type="Proteomes" id="UP000005207"/>
    </source>
</evidence>
<evidence type="ECO:0000256" key="6">
    <source>
        <dbReference type="ARBA" id="ARBA00022658"/>
    </source>
</evidence>
<dbReference type="GO" id="GO:0005737">
    <property type="term" value="C:cytoplasm"/>
    <property type="evidence" value="ECO:0007669"/>
    <property type="project" value="UniProtKB-SubCell"/>
</dbReference>
<dbReference type="SMART" id="SM00233">
    <property type="entry name" value="PH"/>
    <property type="match status" value="1"/>
</dbReference>
<feature type="region of interest" description="Disordered" evidence="13">
    <location>
        <begin position="514"/>
        <end position="594"/>
    </location>
</feature>
<evidence type="ECO:0000256" key="7">
    <source>
        <dbReference type="ARBA" id="ARBA00022990"/>
    </source>
</evidence>
<dbReference type="SUPFAM" id="SSF50729">
    <property type="entry name" value="PH domain-like"/>
    <property type="match status" value="1"/>
</dbReference>
<feature type="compositionally biased region" description="Polar residues" evidence="13">
    <location>
        <begin position="559"/>
        <end position="569"/>
    </location>
</feature>
<evidence type="ECO:0000256" key="8">
    <source>
        <dbReference type="ARBA" id="ARBA00023054"/>
    </source>
</evidence>
<dbReference type="Gene3D" id="2.30.29.30">
    <property type="entry name" value="Pleckstrin-homology domain (PH domain)/Phosphotyrosine-binding domain (PTB)"/>
    <property type="match status" value="1"/>
</dbReference>
<protein>
    <recommendedName>
        <fullName evidence="11">Rho guanine nucleotide exchange factor 12</fullName>
    </recommendedName>
    <alternativeName>
        <fullName evidence="12">Leukemia-associated RhoGEF</fullName>
    </alternativeName>
</protein>
<evidence type="ECO:0000256" key="5">
    <source>
        <dbReference type="ARBA" id="ARBA00022553"/>
    </source>
</evidence>
<keyword evidence="3" id="KW-0343">GTPase activation</keyword>
<accession>I3JG00</accession>
<keyword evidence="18" id="KW-1185">Reference proteome</keyword>
<evidence type="ECO:0000256" key="1">
    <source>
        <dbReference type="ARBA" id="ARBA00004370"/>
    </source>
</evidence>
<dbReference type="Pfam" id="PF09128">
    <property type="entry name" value="RGS-like"/>
    <property type="match status" value="1"/>
</dbReference>
<reference evidence="18" key="1">
    <citation type="submission" date="2012-01" db="EMBL/GenBank/DDBJ databases">
        <title>The Genome Sequence of Oreochromis niloticus (Nile Tilapia).</title>
        <authorList>
            <consortium name="Broad Institute Genome Assembly Team"/>
            <consortium name="Broad Institute Sequencing Platform"/>
            <person name="Di Palma F."/>
            <person name="Johnson J."/>
            <person name="Lander E.S."/>
            <person name="Lindblad-Toh K."/>
        </authorList>
    </citation>
    <scope>NUCLEOTIDE SEQUENCE [LARGE SCALE GENOMIC DNA]</scope>
</reference>
<dbReference type="CDD" id="cd23069">
    <property type="entry name" value="PDZ_ARHGEF11-12-like"/>
    <property type="match status" value="1"/>
</dbReference>
<evidence type="ECO:0000256" key="4">
    <source>
        <dbReference type="ARBA" id="ARBA00022490"/>
    </source>
</evidence>
<dbReference type="InterPro" id="IPR001331">
    <property type="entry name" value="GDS_CDC24_CS"/>
</dbReference>
<dbReference type="Gene3D" id="1.20.900.10">
    <property type="entry name" value="Dbl homology (DH) domain"/>
    <property type="match status" value="1"/>
</dbReference>
<keyword evidence="5" id="KW-0597">Phosphoprotein</keyword>
<evidence type="ECO:0000256" key="10">
    <source>
        <dbReference type="ARBA" id="ARBA00054673"/>
    </source>
</evidence>
<evidence type="ECO:0000256" key="11">
    <source>
        <dbReference type="ARBA" id="ARBA00074302"/>
    </source>
</evidence>
<dbReference type="Gene3D" id="2.30.42.10">
    <property type="match status" value="1"/>
</dbReference>
<evidence type="ECO:0000259" key="15">
    <source>
        <dbReference type="PROSITE" id="PS50010"/>
    </source>
</evidence>
<dbReference type="FunFam" id="2.30.29.30:FF:000072">
    <property type="entry name" value="Rho guanine nucleotide exchange factor 1"/>
    <property type="match status" value="1"/>
</dbReference>
<dbReference type="Pfam" id="PF00621">
    <property type="entry name" value="RhoGEF"/>
    <property type="match status" value="1"/>
</dbReference>
<comment type="function">
    <text evidence="10">May play a role in the regulation of RhoA GTPase by guanine nucleotide-binding alpha-12 (GNA12) and alpha-13 (GNA13). Acts as guanine nucleotide exchange factor (GEF) for RhoA GTPase and may act as GTPase-activating protein (GAP) for GNA12 and GNA13.</text>
</comment>
<evidence type="ECO:0000256" key="12">
    <source>
        <dbReference type="ARBA" id="ARBA00075151"/>
    </source>
</evidence>
<evidence type="ECO:0000256" key="9">
    <source>
        <dbReference type="ARBA" id="ARBA00023136"/>
    </source>
</evidence>
<dbReference type="SMART" id="SM00228">
    <property type="entry name" value="PDZ"/>
    <property type="match status" value="1"/>
</dbReference>
<evidence type="ECO:0000259" key="16">
    <source>
        <dbReference type="PROSITE" id="PS50106"/>
    </source>
</evidence>
<dbReference type="InterPro" id="IPR035899">
    <property type="entry name" value="DBL_dom_sf"/>
</dbReference>
<dbReference type="PROSITE" id="PS00741">
    <property type="entry name" value="DH_1"/>
    <property type="match status" value="1"/>
</dbReference>
<dbReference type="GO" id="GO:0005085">
    <property type="term" value="F:guanyl-nucleotide exchange factor activity"/>
    <property type="evidence" value="ECO:0007669"/>
    <property type="project" value="UniProtKB-KW"/>
</dbReference>
<dbReference type="Proteomes" id="UP000005207">
    <property type="component" value="Linkage group LG14"/>
</dbReference>
<dbReference type="GO" id="GO:0005096">
    <property type="term" value="F:GTPase activator activity"/>
    <property type="evidence" value="ECO:0007669"/>
    <property type="project" value="UniProtKB-KW"/>
</dbReference>
<dbReference type="InterPro" id="IPR036305">
    <property type="entry name" value="RGS_sf"/>
</dbReference>
<dbReference type="Gene3D" id="1.10.167.10">
    <property type="entry name" value="Regulator of G-protein Signalling 4, domain 2"/>
    <property type="match status" value="1"/>
</dbReference>
<sequence>HGAILCGAHCCILTFKNKKAELSSNLPHTQTASAFCFGRGKSLVQRCVIIQKDENGFGLTVSGDNPVFVQLVKEDGAAMRAGVQTGDRIIKVNGTHVAHSNHTEVVKLIKSGSYVALTVLGRPPGLAQIPLPEAEPDMSLSPNSPAPQRPCSPQDSILPIHAVFSLENQKITCIGTFMRRSQAMKEEYSRNPSPKLLKDIQEAEKHIPQLQGQLPKAIGTTQVVTITCPKTWDIWGQVSNGNIQGGVVGFFFFLCRTFRDCARQTLIQISSPSSSRLVSQIIGAEDDYFDSDQEQTNGQCNSFNSIELLKSRPAHLAAFLYHVISQFDPAPVLCYLYADLYKQTNSKETRRVFMDLHNFFIDRGANLKVGVPESVSADLDRRRTELIPEEINRQHVQTLQDSLLPDIQKNLEDFRQKRSMGLTVAEAELGRLDQERVRDRGTLERERSYAENIIAKIDDILVTTQLTEEEKCTTMQYVIYTYMKHLGVRVKEPRSLESKRLRISFLPMIKRGNKTEKEREEKVKKVPKNNKFNIRVPQRRPSRIEASGKRREGRPKPQKQMSQPALSTSDYKESGRLKGSQSSEGPELIHSMSVNSSSPISAIYSSDTSRDADMGEQLTLLYHCRLEGLGAADIQSEDDQGTDSECDPPNWQHLVRPEVLAGLRPHEIKRQEVIHELFYTERAHVRMLKVLDNVFYQKLTKDSILPPADTKNIFSNLEEVLQLHDQMAAVRKRNDSSVIDQIGDDLLSWFSGGEEEKIKQAVGTFCSNQPFALELIKTKQKKDSRFTSFILEAESNRQCRRLQLKDIIPVEMLRLTKYPLLLDNIVKYTEEKEKVKQAADCCRKILSHVNQAVKESEDKQRLEDYQRRLDLSSLKQTDNPMILELKNLDLTKKTMVHEGPLSWKVNRDKTIELYTLLLEDILVLLQKQDERLILKCHSKNLAGTADTKHIFSPIIKLSTVLVRSVATDNKSFFVLSMSENGAQIYELMAPTVSDQRTWQRLITQRAEAMKVKPHTAYLVLEGYGGPGESSTDDDILATTTGKQLSTSQGCAADSGINLRFSSTSQAGSLSSFSRQVLSHLRNLQANLNYLKVTDT</sequence>
<dbReference type="FunFam" id="1.20.900.10:FF:000006">
    <property type="entry name" value="Rho guanine nucleotide exchange factor (GEF) 11"/>
    <property type="match status" value="1"/>
</dbReference>
<dbReference type="GeneTree" id="ENSGT00940000157662"/>
<dbReference type="PROSITE" id="PS50003">
    <property type="entry name" value="PH_DOMAIN"/>
    <property type="match status" value="1"/>
</dbReference>
<dbReference type="PROSITE" id="PS50106">
    <property type="entry name" value="PDZ"/>
    <property type="match status" value="1"/>
</dbReference>
<dbReference type="InterPro" id="IPR036034">
    <property type="entry name" value="PDZ_sf"/>
</dbReference>
<dbReference type="OMA" id="EFRRWAF"/>
<feature type="domain" description="DH" evidence="15">
    <location>
        <begin position="669"/>
        <end position="852"/>
    </location>
</feature>
<evidence type="ECO:0000259" key="14">
    <source>
        <dbReference type="PROSITE" id="PS50003"/>
    </source>
</evidence>